<gene>
    <name evidence="1" type="ORF">S06H3_31958</name>
</gene>
<protein>
    <recommendedName>
        <fullName evidence="2">Deoxyribose-phosphate aldolase</fullName>
    </recommendedName>
</protein>
<organism evidence="1">
    <name type="scientific">marine sediment metagenome</name>
    <dbReference type="NCBI Taxonomy" id="412755"/>
    <lineage>
        <taxon>unclassified sequences</taxon>
        <taxon>metagenomes</taxon>
        <taxon>ecological metagenomes</taxon>
    </lineage>
</organism>
<reference evidence="1" key="1">
    <citation type="journal article" date="2014" name="Front. Microbiol.">
        <title>High frequency of phylogenetically diverse reductive dehalogenase-homologous genes in deep subseafloor sedimentary metagenomes.</title>
        <authorList>
            <person name="Kawai M."/>
            <person name="Futagami T."/>
            <person name="Toyoda A."/>
            <person name="Takaki Y."/>
            <person name="Nishi S."/>
            <person name="Hori S."/>
            <person name="Arai W."/>
            <person name="Tsubouchi T."/>
            <person name="Morono Y."/>
            <person name="Uchiyama I."/>
            <person name="Ito T."/>
            <person name="Fujiyama A."/>
            <person name="Inagaki F."/>
            <person name="Takami H."/>
        </authorList>
    </citation>
    <scope>NUCLEOTIDE SEQUENCE</scope>
    <source>
        <strain evidence="1">Expedition CK06-06</strain>
    </source>
</reference>
<dbReference type="SUPFAM" id="SSF51569">
    <property type="entry name" value="Aldolase"/>
    <property type="match status" value="1"/>
</dbReference>
<feature type="non-terminal residue" evidence="1">
    <location>
        <position position="1"/>
    </location>
</feature>
<proteinExistence type="predicted"/>
<evidence type="ECO:0000313" key="1">
    <source>
        <dbReference type="EMBL" id="GAI25584.1"/>
    </source>
</evidence>
<sequence length="82" mass="9247">KATELVAEAGAFCVKTSTGFIENIPVEEKVQHVKWMHEAVPELVKKVAGGVKKPEHAQLFFDIVPQEKLIFGASARFWLERR</sequence>
<dbReference type="AlphaFoldDB" id="X1P3U5"/>
<dbReference type="EMBL" id="BARV01018959">
    <property type="protein sequence ID" value="GAI25584.1"/>
    <property type="molecule type" value="Genomic_DNA"/>
</dbReference>
<comment type="caution">
    <text evidence="1">The sequence shown here is derived from an EMBL/GenBank/DDBJ whole genome shotgun (WGS) entry which is preliminary data.</text>
</comment>
<accession>X1P3U5</accession>
<dbReference type="Gene3D" id="3.20.20.70">
    <property type="entry name" value="Aldolase class I"/>
    <property type="match status" value="1"/>
</dbReference>
<evidence type="ECO:0008006" key="2">
    <source>
        <dbReference type="Google" id="ProtNLM"/>
    </source>
</evidence>
<dbReference type="InterPro" id="IPR013785">
    <property type="entry name" value="Aldolase_TIM"/>
</dbReference>
<name>X1P3U5_9ZZZZ</name>